<proteinExistence type="predicted"/>
<organism evidence="1 2">
    <name type="scientific">Kitasatospora viridis</name>
    <dbReference type="NCBI Taxonomy" id="281105"/>
    <lineage>
        <taxon>Bacteria</taxon>
        <taxon>Bacillati</taxon>
        <taxon>Actinomycetota</taxon>
        <taxon>Actinomycetes</taxon>
        <taxon>Kitasatosporales</taxon>
        <taxon>Streptomycetaceae</taxon>
        <taxon>Kitasatospora</taxon>
    </lineage>
</organism>
<evidence type="ECO:0000313" key="1">
    <source>
        <dbReference type="EMBL" id="TWF90372.1"/>
    </source>
</evidence>
<sequence>MIGINPFESVEARRRFLAQEERLRQLSVVDRDLVRLGQMPDLARWLEQVAATGGCARPVYVAGRSTVVDGATGEVVREYSTAVEPGGRLALRCRNRRATVCEPCSRLYQGDAWQVVKAGLVGGKGVAPSVREHPAVFLTLTAPSFGEVHRAGRCVRVREGSCEHGAPLGCGRRHREDSGLVGQPLCAGCYDYTGHVLWHAHAGRLWSLFVDALYYRLGVAGGLGKSAVRRALRVSAVKVAEFQKRGAVHFHAVVRLDGPQGPEAVGPAAADGGTTGPASLENEPPEWASIGVLLAAVRSAAVAARVRVVSSDAYAVPALKFGDQVEVHPIAGAGVATDERVAAYLAKYTTKSTDGSGALDHRITSGRQVQFLPVSGHVRALVGMAWRLGGLAELAHLRLRLWAHALGFRGHCLTKTRAYSVTFKRLRADRAAYGGTRRLGPGELIIGEWRFVRAGHSPGEAQVAAQIAWEGQRARELARDYRVLGWVGGWGTAGTRAG</sequence>
<gene>
    <name evidence="1" type="ORF">FHX73_13416</name>
</gene>
<protein>
    <recommendedName>
        <fullName evidence="3">Plasmid replication initiator protein</fullName>
    </recommendedName>
</protein>
<dbReference type="EMBL" id="VIWT01000003">
    <property type="protein sequence ID" value="TWF90372.1"/>
    <property type="molecule type" value="Genomic_DNA"/>
</dbReference>
<keyword evidence="2" id="KW-1185">Reference proteome</keyword>
<dbReference type="Proteomes" id="UP000317940">
    <property type="component" value="Unassembled WGS sequence"/>
</dbReference>
<evidence type="ECO:0008006" key="3">
    <source>
        <dbReference type="Google" id="ProtNLM"/>
    </source>
</evidence>
<dbReference type="InterPro" id="IPR046828">
    <property type="entry name" value="RepSA"/>
</dbReference>
<dbReference type="AlphaFoldDB" id="A0A561TTD1"/>
<evidence type="ECO:0000313" key="2">
    <source>
        <dbReference type="Proteomes" id="UP000317940"/>
    </source>
</evidence>
<comment type="caution">
    <text evidence="1">The sequence shown here is derived from an EMBL/GenBank/DDBJ whole genome shotgun (WGS) entry which is preliminary data.</text>
</comment>
<dbReference type="RefSeq" id="WP_246214025.1">
    <property type="nucleotide sequence ID" value="NZ_BAAAMZ010000001.1"/>
</dbReference>
<accession>A0A561TTD1</accession>
<dbReference type="Pfam" id="PF20199">
    <property type="entry name" value="RepSA"/>
    <property type="match status" value="1"/>
</dbReference>
<reference evidence="1 2" key="1">
    <citation type="submission" date="2019-06" db="EMBL/GenBank/DDBJ databases">
        <title>Sequencing the genomes of 1000 actinobacteria strains.</title>
        <authorList>
            <person name="Klenk H.-P."/>
        </authorList>
    </citation>
    <scope>NUCLEOTIDE SEQUENCE [LARGE SCALE GENOMIC DNA]</scope>
    <source>
        <strain evidence="1 2">DSM 44826</strain>
    </source>
</reference>
<name>A0A561TTD1_9ACTN</name>